<dbReference type="GO" id="GO:0008615">
    <property type="term" value="P:pyridoxine biosynthetic process"/>
    <property type="evidence" value="ECO:0007669"/>
    <property type="project" value="UniProtKB-UniRule"/>
</dbReference>
<feature type="binding site" evidence="4">
    <location>
        <position position="197"/>
    </location>
    <ligand>
        <name>3-amino-2-oxopropyl phosphate</name>
        <dbReference type="ChEBI" id="CHEBI:57279"/>
    </ligand>
</feature>
<feature type="binding site" evidence="4">
    <location>
        <position position="56"/>
    </location>
    <ligand>
        <name>1-deoxy-D-xylulose 5-phosphate</name>
        <dbReference type="ChEBI" id="CHEBI:57792"/>
    </ligand>
</feature>
<dbReference type="Gene3D" id="3.20.20.70">
    <property type="entry name" value="Aldolase class I"/>
    <property type="match status" value="1"/>
</dbReference>
<reference evidence="6 7" key="1">
    <citation type="submission" date="2023-12" db="EMBL/GenBank/DDBJ databases">
        <title>Whole-genome sequencing of halo(alkali)philic microorganisms from hypersaline lakes.</title>
        <authorList>
            <person name="Sorokin D.Y."/>
            <person name="Merkel A.Y."/>
            <person name="Messina E."/>
            <person name="Yakimov M."/>
        </authorList>
    </citation>
    <scope>NUCLEOTIDE SEQUENCE [LARGE SCALE GENOMIC DNA]</scope>
    <source>
        <strain evidence="6 7">AB-CW1</strain>
    </source>
</reference>
<comment type="caution">
    <text evidence="6">The sequence shown here is derived from an EMBL/GenBank/DDBJ whole genome shotgun (WGS) entry which is preliminary data.</text>
</comment>
<dbReference type="GO" id="GO:0033856">
    <property type="term" value="F:pyridoxine 5'-phosphate synthase activity"/>
    <property type="evidence" value="ECO:0007669"/>
    <property type="project" value="UniProtKB-UniRule"/>
</dbReference>
<dbReference type="NCBIfam" id="NF003624">
    <property type="entry name" value="PRK05265.1-2"/>
    <property type="match status" value="1"/>
</dbReference>
<accession>A0AAP6JFN3</accession>
<feature type="binding site" evidence="4">
    <location>
        <position position="51"/>
    </location>
    <ligand>
        <name>1-deoxy-D-xylulose 5-phosphate</name>
        <dbReference type="ChEBI" id="CHEBI:57792"/>
    </ligand>
</feature>
<proteinExistence type="inferred from homology"/>
<dbReference type="CDD" id="cd00003">
    <property type="entry name" value="PNPsynthase"/>
    <property type="match status" value="1"/>
</dbReference>
<dbReference type="NCBIfam" id="NF003625">
    <property type="entry name" value="PRK05265.1-3"/>
    <property type="match status" value="1"/>
</dbReference>
<evidence type="ECO:0000256" key="1">
    <source>
        <dbReference type="ARBA" id="ARBA00022490"/>
    </source>
</evidence>
<dbReference type="InterPro" id="IPR004569">
    <property type="entry name" value="PyrdxlP_synth_PdxJ"/>
</dbReference>
<comment type="subunit">
    <text evidence="4">Homooctamer; tetramer of dimers.</text>
</comment>
<dbReference type="PANTHER" id="PTHR30456">
    <property type="entry name" value="PYRIDOXINE 5'-PHOSPHATE SYNTHASE"/>
    <property type="match status" value="1"/>
</dbReference>
<feature type="active site" description="Proton acceptor" evidence="4">
    <location>
        <position position="76"/>
    </location>
</feature>
<dbReference type="EC" id="2.6.99.2" evidence="4 5"/>
<comment type="pathway">
    <text evidence="4">Cofactor biosynthesis; pyridoxine 5'-phosphate biosynthesis; pyridoxine 5'-phosphate from D-erythrose 4-phosphate: step 5/5.</text>
</comment>
<comment type="subcellular location">
    <subcellularLocation>
        <location evidence="4">Cytoplasm</location>
    </subcellularLocation>
</comment>
<dbReference type="EMBL" id="JAYGII010000022">
    <property type="protein sequence ID" value="MEA5446148.1"/>
    <property type="molecule type" value="Genomic_DNA"/>
</dbReference>
<organism evidence="6 7">
    <name type="scientific">Natronospira elongata</name>
    <dbReference type="NCBI Taxonomy" id="3110268"/>
    <lineage>
        <taxon>Bacteria</taxon>
        <taxon>Pseudomonadati</taxon>
        <taxon>Pseudomonadota</taxon>
        <taxon>Gammaproteobacteria</taxon>
        <taxon>Natronospirales</taxon>
        <taxon>Natronospiraceae</taxon>
        <taxon>Natronospira</taxon>
    </lineage>
</organism>
<dbReference type="Proteomes" id="UP001302316">
    <property type="component" value="Unassembled WGS sequence"/>
</dbReference>
<evidence type="ECO:0000313" key="6">
    <source>
        <dbReference type="EMBL" id="MEA5446148.1"/>
    </source>
</evidence>
<comment type="similarity">
    <text evidence="4">Belongs to the PNP synthase family.</text>
</comment>
<feature type="site" description="Transition state stabilizer" evidence="4">
    <location>
        <position position="157"/>
    </location>
</feature>
<dbReference type="InterPro" id="IPR036130">
    <property type="entry name" value="Pyridoxine-5'_phos_synth"/>
</dbReference>
<evidence type="ECO:0000256" key="5">
    <source>
        <dbReference type="NCBIfam" id="TIGR00559"/>
    </source>
</evidence>
<comment type="function">
    <text evidence="4">Catalyzes the complicated ring closure reaction between the two acyclic compounds 1-deoxy-D-xylulose-5-phosphate (DXP) and 3-amino-2-oxopropyl phosphate (1-amino-acetone-3-phosphate or AAP) to form pyridoxine 5'-phosphate (PNP) and inorganic phosphate.</text>
</comment>
<dbReference type="GO" id="GO:0005829">
    <property type="term" value="C:cytosol"/>
    <property type="evidence" value="ECO:0007669"/>
    <property type="project" value="TreeGrafter"/>
</dbReference>
<dbReference type="InterPro" id="IPR013785">
    <property type="entry name" value="Aldolase_TIM"/>
</dbReference>
<feature type="binding site" evidence="4">
    <location>
        <position position="13"/>
    </location>
    <ligand>
        <name>3-amino-2-oxopropyl phosphate</name>
        <dbReference type="ChEBI" id="CHEBI:57279"/>
    </ligand>
</feature>
<dbReference type="PANTHER" id="PTHR30456:SF0">
    <property type="entry name" value="PYRIDOXINE 5'-PHOSPHATE SYNTHASE"/>
    <property type="match status" value="1"/>
</dbReference>
<keyword evidence="3 4" id="KW-0664">Pyridoxine biosynthesis</keyword>
<evidence type="ECO:0000256" key="2">
    <source>
        <dbReference type="ARBA" id="ARBA00022679"/>
    </source>
</evidence>
<protein>
    <recommendedName>
        <fullName evidence="4 5">Pyridoxine 5'-phosphate synthase</fullName>
        <shortName evidence="4">PNP synthase</shortName>
        <ecNumber evidence="4 5">2.6.99.2</ecNumber>
    </recommendedName>
</protein>
<feature type="active site" description="Proton acceptor" evidence="4">
    <location>
        <position position="49"/>
    </location>
</feature>
<feature type="binding site" evidence="4">
    <location>
        <position position="24"/>
    </location>
    <ligand>
        <name>3-amino-2-oxopropyl phosphate</name>
        <dbReference type="ChEBI" id="CHEBI:57279"/>
    </ligand>
</feature>
<sequence>MKQASGPIDLGVNVDHIATLRQARGTRYPDPVQAAVVAEQNGANGITIHVREDRRHIQVRDLRLMSEMLETRINLEMAITDDMLAIAGEYRPFACCLVPEKREELTTEGGLDVAGQQEMVNRAVTQLKEAGCRVSLFIDPDPRQIEAAAAAGAPVVELHTGDYAEAPLGRQAEALERIRVGAEKAAAAGLIVHAGHGLHYHNTAAVAAIPQISELNIGHAIIARAVMDGLPRAVADMRSIMDRARGGS</sequence>
<dbReference type="NCBIfam" id="TIGR00559">
    <property type="entry name" value="pdxJ"/>
    <property type="match status" value="1"/>
</dbReference>
<evidence type="ECO:0000313" key="7">
    <source>
        <dbReference type="Proteomes" id="UP001302316"/>
    </source>
</evidence>
<feature type="binding site" evidence="4">
    <location>
        <position position="106"/>
    </location>
    <ligand>
        <name>1-deoxy-D-xylulose 5-phosphate</name>
        <dbReference type="ChEBI" id="CHEBI:57792"/>
    </ligand>
</feature>
<gene>
    <name evidence="4 6" type="primary">pdxJ</name>
    <name evidence="6" type="ORF">VCB98_09985</name>
</gene>
<evidence type="ECO:0000256" key="4">
    <source>
        <dbReference type="HAMAP-Rule" id="MF_00279"/>
    </source>
</evidence>
<dbReference type="AlphaFoldDB" id="A0AAP6JFN3"/>
<dbReference type="NCBIfam" id="NF003623">
    <property type="entry name" value="PRK05265.1-1"/>
    <property type="match status" value="1"/>
</dbReference>
<dbReference type="HAMAP" id="MF_00279">
    <property type="entry name" value="PdxJ"/>
    <property type="match status" value="1"/>
</dbReference>
<dbReference type="NCBIfam" id="NF003627">
    <property type="entry name" value="PRK05265.1-5"/>
    <property type="match status" value="1"/>
</dbReference>
<dbReference type="Pfam" id="PF03740">
    <property type="entry name" value="PdxJ"/>
    <property type="match status" value="1"/>
</dbReference>
<evidence type="ECO:0000256" key="3">
    <source>
        <dbReference type="ARBA" id="ARBA00023096"/>
    </source>
</evidence>
<keyword evidence="1 4" id="KW-0963">Cytoplasm</keyword>
<feature type="binding site" evidence="4">
    <location>
        <begin position="15"/>
        <end position="16"/>
    </location>
    <ligand>
        <name>1-deoxy-D-xylulose 5-phosphate</name>
        <dbReference type="ChEBI" id="CHEBI:57792"/>
    </ligand>
</feature>
<comment type="catalytic activity">
    <reaction evidence="4">
        <text>3-amino-2-oxopropyl phosphate + 1-deoxy-D-xylulose 5-phosphate = pyridoxine 5'-phosphate + phosphate + 2 H2O + H(+)</text>
        <dbReference type="Rhea" id="RHEA:15265"/>
        <dbReference type="ChEBI" id="CHEBI:15377"/>
        <dbReference type="ChEBI" id="CHEBI:15378"/>
        <dbReference type="ChEBI" id="CHEBI:43474"/>
        <dbReference type="ChEBI" id="CHEBI:57279"/>
        <dbReference type="ChEBI" id="CHEBI:57792"/>
        <dbReference type="ChEBI" id="CHEBI:58589"/>
        <dbReference type="EC" id="2.6.99.2"/>
    </reaction>
</comment>
<dbReference type="SUPFAM" id="SSF63892">
    <property type="entry name" value="Pyridoxine 5'-phosphate synthase"/>
    <property type="match status" value="1"/>
</dbReference>
<keyword evidence="7" id="KW-1185">Reference proteome</keyword>
<keyword evidence="2 4" id="KW-0808">Transferase</keyword>
<name>A0AAP6JFN3_9GAMM</name>
<feature type="binding site" evidence="4">
    <location>
        <begin position="218"/>
        <end position="219"/>
    </location>
    <ligand>
        <name>3-amino-2-oxopropyl phosphate</name>
        <dbReference type="ChEBI" id="CHEBI:57279"/>
    </ligand>
</feature>
<feature type="active site" description="Proton donor" evidence="4">
    <location>
        <position position="196"/>
    </location>
</feature>
<dbReference type="RefSeq" id="WP_346052199.1">
    <property type="nucleotide sequence ID" value="NZ_JAYGII010000022.1"/>
</dbReference>